<feature type="domain" description="Methyltransferase" evidence="1">
    <location>
        <begin position="98"/>
        <end position="234"/>
    </location>
</feature>
<dbReference type="RefSeq" id="XP_009161126.1">
    <property type="nucleotide sequence ID" value="XM_009162878.1"/>
</dbReference>
<accession>H6C989</accession>
<keyword evidence="2" id="KW-0489">Methyltransferase</keyword>
<dbReference type="CDD" id="cd02440">
    <property type="entry name" value="AdoMet_MTases"/>
    <property type="match status" value="1"/>
</dbReference>
<dbReference type="InterPro" id="IPR025714">
    <property type="entry name" value="Methyltranfer_dom"/>
</dbReference>
<evidence type="ECO:0000313" key="3">
    <source>
        <dbReference type="Proteomes" id="UP000007304"/>
    </source>
</evidence>
<dbReference type="PANTHER" id="PTHR43861">
    <property type="entry name" value="TRANS-ACONITATE 2-METHYLTRANSFERASE-RELATED"/>
    <property type="match status" value="1"/>
</dbReference>
<evidence type="ECO:0000259" key="1">
    <source>
        <dbReference type="Pfam" id="PF13847"/>
    </source>
</evidence>
<dbReference type="InterPro" id="IPR023149">
    <property type="entry name" value="Trans_acon_MeTrfase_C"/>
</dbReference>
<name>H6C989_EXODN</name>
<dbReference type="AlphaFoldDB" id="H6C989"/>
<dbReference type="Gene3D" id="1.10.150.290">
    <property type="entry name" value="S-adenosyl-L-methionine-dependent methyltransferases"/>
    <property type="match status" value="1"/>
</dbReference>
<gene>
    <name evidence="2" type="ORF">HMPREF1120_08616</name>
</gene>
<dbReference type="Proteomes" id="UP000007304">
    <property type="component" value="Unassembled WGS sequence"/>
</dbReference>
<dbReference type="HOGENOM" id="CLU_037990_5_2_1"/>
<dbReference type="eggNOG" id="ENOG502S1YX">
    <property type="taxonomic scope" value="Eukaryota"/>
</dbReference>
<dbReference type="Pfam" id="PF13847">
    <property type="entry name" value="Methyltransf_31"/>
    <property type="match status" value="1"/>
</dbReference>
<keyword evidence="2" id="KW-0808">Transferase</keyword>
<keyword evidence="3" id="KW-1185">Reference proteome</keyword>
<evidence type="ECO:0000313" key="2">
    <source>
        <dbReference type="EMBL" id="EHY60665.1"/>
    </source>
</evidence>
<dbReference type="PANTHER" id="PTHR43861:SF1">
    <property type="entry name" value="TRANS-ACONITATE 2-METHYLTRANSFERASE"/>
    <property type="match status" value="1"/>
</dbReference>
<dbReference type="OrthoDB" id="66144at2759"/>
<dbReference type="GO" id="GO:0032259">
    <property type="term" value="P:methylation"/>
    <property type="evidence" value="ECO:0007669"/>
    <property type="project" value="UniProtKB-KW"/>
</dbReference>
<proteinExistence type="predicted"/>
<organism evidence="2 3">
    <name type="scientific">Exophiala dermatitidis (strain ATCC 34100 / CBS 525.76 / NIH/UT8656)</name>
    <name type="common">Black yeast</name>
    <name type="synonym">Wangiella dermatitidis</name>
    <dbReference type="NCBI Taxonomy" id="858893"/>
    <lineage>
        <taxon>Eukaryota</taxon>
        <taxon>Fungi</taxon>
        <taxon>Dikarya</taxon>
        <taxon>Ascomycota</taxon>
        <taxon>Pezizomycotina</taxon>
        <taxon>Eurotiomycetes</taxon>
        <taxon>Chaetothyriomycetidae</taxon>
        <taxon>Chaetothyriales</taxon>
        <taxon>Herpotrichiellaceae</taxon>
        <taxon>Exophiala</taxon>
    </lineage>
</organism>
<dbReference type="GO" id="GO:0030798">
    <property type="term" value="F:trans-aconitate 2-methyltransferase activity"/>
    <property type="evidence" value="ECO:0007669"/>
    <property type="project" value="InterPro"/>
</dbReference>
<dbReference type="OMA" id="YLAFADH"/>
<dbReference type="SUPFAM" id="SSF53335">
    <property type="entry name" value="S-adenosyl-L-methionine-dependent methyltransferases"/>
    <property type="match status" value="1"/>
</dbReference>
<sequence>MMAMGRLSILNEVSVVARPANNLPRRVVQHQHRTPTPLQGQRAHVLVHPSRPFCSSNVNMSTNKDWDAAQYLKFERERTRPALDLLGQVPLTLTRPPERVFDLGCGPGNSTAVLVDRFPDAHIVGIDSSPDMLEKARKRRLPGRVEFRLGDVSDVRSLFEDKDKDEDTDASALGSTSASASASASADLLFSNAVYHWLPHEKRLEIFAEMIKTLKPGGVFAFQSPDNTSQPSHVAMRTVAEDEKGPWHQTLKRLGLLGRPRLPFQSPEEIYNSLKPLCSDINIWHTFYYHILDDHKAIVEWVKSTGLRPYIDPLDNEQREAYLNAYLERIQRLYPTLEDGRVCLPYPRLFVVAVRA</sequence>
<dbReference type="InterPro" id="IPR029063">
    <property type="entry name" value="SAM-dependent_MTases_sf"/>
</dbReference>
<dbReference type="Gene3D" id="3.40.50.150">
    <property type="entry name" value="Vaccinia Virus protein VP39"/>
    <property type="match status" value="1"/>
</dbReference>
<dbReference type="STRING" id="858893.H6C989"/>
<reference evidence="2" key="1">
    <citation type="submission" date="2011-07" db="EMBL/GenBank/DDBJ databases">
        <title>The Genome Sequence of Exophiala (Wangiella) dermatitidis NIH/UT8656.</title>
        <authorList>
            <consortium name="The Broad Institute Genome Sequencing Platform"/>
            <person name="Cuomo C."/>
            <person name="Wang Z."/>
            <person name="Hunicke-Smith S."/>
            <person name="Szanislo P.J."/>
            <person name="Earl A."/>
            <person name="Young S.K."/>
            <person name="Zeng Q."/>
            <person name="Gargeya S."/>
            <person name="Fitzgerald M."/>
            <person name="Haas B."/>
            <person name="Abouelleil A."/>
            <person name="Alvarado L."/>
            <person name="Arachchi H.M."/>
            <person name="Berlin A."/>
            <person name="Brown A."/>
            <person name="Chapman S.B."/>
            <person name="Chen Z."/>
            <person name="Dunbar C."/>
            <person name="Freedman E."/>
            <person name="Gearin G."/>
            <person name="Gellesch M."/>
            <person name="Goldberg J."/>
            <person name="Griggs A."/>
            <person name="Gujja S."/>
            <person name="Heiman D."/>
            <person name="Howarth C."/>
            <person name="Larson L."/>
            <person name="Lui A."/>
            <person name="MacDonald P.J.P."/>
            <person name="Montmayeur A."/>
            <person name="Murphy C."/>
            <person name="Neiman D."/>
            <person name="Pearson M."/>
            <person name="Priest M."/>
            <person name="Roberts A."/>
            <person name="Saif S."/>
            <person name="Shea T."/>
            <person name="Shenoy N."/>
            <person name="Sisk P."/>
            <person name="Stolte C."/>
            <person name="Sykes S."/>
            <person name="Wortman J."/>
            <person name="Nusbaum C."/>
            <person name="Birren B."/>
        </authorList>
    </citation>
    <scope>NUCLEOTIDE SEQUENCE</scope>
    <source>
        <strain evidence="2">NIH/UT8656</strain>
    </source>
</reference>
<protein>
    <submittedName>
        <fullName evidence="2">Trans-aconitate 2-methyltransferase</fullName>
    </submittedName>
</protein>
<dbReference type="EMBL" id="JH226136">
    <property type="protein sequence ID" value="EHY60665.1"/>
    <property type="molecule type" value="Genomic_DNA"/>
</dbReference>
<dbReference type="VEuPathDB" id="FungiDB:HMPREF1120_08616"/>
<dbReference type="GeneID" id="20313255"/>
<dbReference type="InParanoid" id="H6C989"/>